<feature type="transmembrane region" description="Helical" evidence="8">
    <location>
        <begin position="390"/>
        <end position="413"/>
    </location>
</feature>
<evidence type="ECO:0000256" key="7">
    <source>
        <dbReference type="SAM" id="MobiDB-lite"/>
    </source>
</evidence>
<dbReference type="InterPro" id="IPR023298">
    <property type="entry name" value="ATPase_P-typ_TM_dom_sf"/>
</dbReference>
<keyword evidence="3" id="KW-0479">Metal-binding</keyword>
<proteinExistence type="predicted"/>
<feature type="compositionally biased region" description="Basic and acidic residues" evidence="7">
    <location>
        <begin position="906"/>
        <end position="915"/>
    </location>
</feature>
<evidence type="ECO:0008006" key="13">
    <source>
        <dbReference type="Google" id="ProtNLM"/>
    </source>
</evidence>
<dbReference type="OMA" id="VANIYFT"/>
<keyword evidence="12" id="KW-1185">Reference proteome</keyword>
<dbReference type="InterPro" id="IPR032630">
    <property type="entry name" value="P_typ_ATPase_c"/>
</dbReference>
<evidence type="ECO:0000256" key="5">
    <source>
        <dbReference type="ARBA" id="ARBA00022989"/>
    </source>
</evidence>
<feature type="domain" description="P-type ATPase N-terminal" evidence="9">
    <location>
        <begin position="85"/>
        <end position="129"/>
    </location>
</feature>
<evidence type="ECO:0000256" key="1">
    <source>
        <dbReference type="ARBA" id="ARBA00004141"/>
    </source>
</evidence>
<feature type="transmembrane region" description="Helical" evidence="8">
    <location>
        <begin position="1213"/>
        <end position="1235"/>
    </location>
</feature>
<dbReference type="SUPFAM" id="SSF56784">
    <property type="entry name" value="HAD-like"/>
    <property type="match status" value="1"/>
</dbReference>
<dbReference type="InterPro" id="IPR018303">
    <property type="entry name" value="ATPase_P-typ_P_site"/>
</dbReference>
<accession>A0A7J6Q9T1</accession>
<dbReference type="Pfam" id="PF16212">
    <property type="entry name" value="PhoLip_ATPase_C"/>
    <property type="match status" value="2"/>
</dbReference>
<feature type="region of interest" description="Disordered" evidence="7">
    <location>
        <begin position="894"/>
        <end position="926"/>
    </location>
</feature>
<feature type="transmembrane region" description="Helical" evidence="8">
    <location>
        <begin position="457"/>
        <end position="476"/>
    </location>
</feature>
<dbReference type="Proteomes" id="UP000553632">
    <property type="component" value="Unassembled WGS sequence"/>
</dbReference>
<name>A0A7J6Q9T1_PEROL</name>
<dbReference type="InterPro" id="IPR032631">
    <property type="entry name" value="P-type_ATPase_N"/>
</dbReference>
<evidence type="ECO:0000256" key="4">
    <source>
        <dbReference type="ARBA" id="ARBA00022842"/>
    </source>
</evidence>
<dbReference type="GO" id="GO:0016887">
    <property type="term" value="F:ATP hydrolysis activity"/>
    <property type="evidence" value="ECO:0007669"/>
    <property type="project" value="InterPro"/>
</dbReference>
<dbReference type="PANTHER" id="PTHR24092:SF150">
    <property type="entry name" value="PHOSPHOLIPID-TRANSPORTING ATPASE"/>
    <property type="match status" value="1"/>
</dbReference>
<feature type="transmembrane region" description="Helical" evidence="8">
    <location>
        <begin position="1178"/>
        <end position="1201"/>
    </location>
</feature>
<dbReference type="InterPro" id="IPR023299">
    <property type="entry name" value="ATPase_P-typ_cyto_dom_N"/>
</dbReference>
<dbReference type="SUPFAM" id="SSF81665">
    <property type="entry name" value="Calcium ATPase, transmembrane domain M"/>
    <property type="match status" value="1"/>
</dbReference>
<dbReference type="GO" id="GO:0140326">
    <property type="term" value="F:ATPase-coupled intramembrane lipid transporter activity"/>
    <property type="evidence" value="ECO:0007669"/>
    <property type="project" value="TreeGrafter"/>
</dbReference>
<evidence type="ECO:0000259" key="9">
    <source>
        <dbReference type="Pfam" id="PF16209"/>
    </source>
</evidence>
<feature type="transmembrane region" description="Helical" evidence="8">
    <location>
        <begin position="1282"/>
        <end position="1304"/>
    </location>
</feature>
<evidence type="ECO:0000313" key="12">
    <source>
        <dbReference type="Proteomes" id="UP000553632"/>
    </source>
</evidence>
<dbReference type="SUPFAM" id="SSF81653">
    <property type="entry name" value="Calcium ATPase, transduction domain A"/>
    <property type="match status" value="1"/>
</dbReference>
<keyword evidence="6 8" id="KW-0472">Membrane</keyword>
<dbReference type="PANTHER" id="PTHR24092">
    <property type="entry name" value="PROBABLE PHOSPHOLIPID-TRANSPORTING ATPASE"/>
    <property type="match status" value="1"/>
</dbReference>
<gene>
    <name evidence="11" type="ORF">FOZ63_014903</name>
</gene>
<feature type="transmembrane region" description="Helical" evidence="8">
    <location>
        <begin position="134"/>
        <end position="153"/>
    </location>
</feature>
<evidence type="ECO:0000256" key="6">
    <source>
        <dbReference type="ARBA" id="ARBA00023136"/>
    </source>
</evidence>
<dbReference type="EMBL" id="JABANO010034319">
    <property type="protein sequence ID" value="KAF4705334.1"/>
    <property type="molecule type" value="Genomic_DNA"/>
</dbReference>
<dbReference type="Gene3D" id="3.40.50.1000">
    <property type="entry name" value="HAD superfamily/HAD-like"/>
    <property type="match status" value="2"/>
</dbReference>
<reference evidence="11 12" key="1">
    <citation type="submission" date="2020-04" db="EMBL/GenBank/DDBJ databases">
        <title>Perkinsus olseni comparative genomics.</title>
        <authorList>
            <person name="Bogema D.R."/>
        </authorList>
    </citation>
    <scope>NUCLEOTIDE SEQUENCE [LARGE SCALE GENOMIC DNA]</scope>
    <source>
        <strain evidence="11 12">ATCC PRA-207</strain>
    </source>
</reference>
<dbReference type="GO" id="GO:0005886">
    <property type="term" value="C:plasma membrane"/>
    <property type="evidence" value="ECO:0007669"/>
    <property type="project" value="TreeGrafter"/>
</dbReference>
<protein>
    <recommendedName>
        <fullName evidence="13">Phospholipid-transporting ATPase</fullName>
    </recommendedName>
</protein>
<feature type="domain" description="P-type ATPase C-terminal" evidence="10">
    <location>
        <begin position="1172"/>
        <end position="1313"/>
    </location>
</feature>
<keyword evidence="4" id="KW-0460">Magnesium</keyword>
<dbReference type="GO" id="GO:0046872">
    <property type="term" value="F:metal ion binding"/>
    <property type="evidence" value="ECO:0007669"/>
    <property type="project" value="UniProtKB-KW"/>
</dbReference>
<dbReference type="NCBIfam" id="TIGR01494">
    <property type="entry name" value="ATPase_P-type"/>
    <property type="match status" value="1"/>
</dbReference>
<evidence type="ECO:0000259" key="10">
    <source>
        <dbReference type="Pfam" id="PF16212"/>
    </source>
</evidence>
<feature type="compositionally biased region" description="Polar residues" evidence="7">
    <location>
        <begin position="1352"/>
        <end position="1365"/>
    </location>
</feature>
<dbReference type="InterPro" id="IPR008250">
    <property type="entry name" value="ATPase_P-typ_transduc_dom_A_sf"/>
</dbReference>
<dbReference type="InterPro" id="IPR036412">
    <property type="entry name" value="HAD-like_sf"/>
</dbReference>
<evidence type="ECO:0000256" key="3">
    <source>
        <dbReference type="ARBA" id="ARBA00022723"/>
    </source>
</evidence>
<dbReference type="PRINTS" id="PR00119">
    <property type="entry name" value="CATATPASE"/>
</dbReference>
<dbReference type="Pfam" id="PF16209">
    <property type="entry name" value="PhoLip_ATPase_N"/>
    <property type="match status" value="1"/>
</dbReference>
<dbReference type="PROSITE" id="PS00154">
    <property type="entry name" value="ATPASE_E1_E2"/>
    <property type="match status" value="1"/>
</dbReference>
<organism evidence="11 12">
    <name type="scientific">Perkinsus olseni</name>
    <name type="common">Perkinsus atlanticus</name>
    <dbReference type="NCBI Taxonomy" id="32597"/>
    <lineage>
        <taxon>Eukaryota</taxon>
        <taxon>Sar</taxon>
        <taxon>Alveolata</taxon>
        <taxon>Perkinsozoa</taxon>
        <taxon>Perkinsea</taxon>
        <taxon>Perkinsida</taxon>
        <taxon>Perkinsidae</taxon>
        <taxon>Perkinsus</taxon>
    </lineage>
</organism>
<feature type="transmembrane region" description="Helical" evidence="8">
    <location>
        <begin position="109"/>
        <end position="128"/>
    </location>
</feature>
<evidence type="ECO:0000256" key="2">
    <source>
        <dbReference type="ARBA" id="ARBA00022692"/>
    </source>
</evidence>
<dbReference type="InterPro" id="IPR023214">
    <property type="entry name" value="HAD_sf"/>
</dbReference>
<evidence type="ECO:0000256" key="8">
    <source>
        <dbReference type="SAM" id="Phobius"/>
    </source>
</evidence>
<feature type="region of interest" description="Disordered" evidence="7">
    <location>
        <begin position="1446"/>
        <end position="1484"/>
    </location>
</feature>
<feature type="compositionally biased region" description="Low complexity" evidence="7">
    <location>
        <begin position="1471"/>
        <end position="1484"/>
    </location>
</feature>
<feature type="transmembrane region" description="Helical" evidence="8">
    <location>
        <begin position="1242"/>
        <end position="1262"/>
    </location>
</feature>
<feature type="region of interest" description="Disordered" evidence="7">
    <location>
        <begin position="1341"/>
        <end position="1392"/>
    </location>
</feature>
<feature type="region of interest" description="Disordered" evidence="7">
    <location>
        <begin position="843"/>
        <end position="863"/>
    </location>
</feature>
<feature type="compositionally biased region" description="Basic and acidic residues" evidence="7">
    <location>
        <begin position="1341"/>
        <end position="1351"/>
    </location>
</feature>
<feature type="transmembrane region" description="Helical" evidence="8">
    <location>
        <begin position="1073"/>
        <end position="1094"/>
    </location>
</feature>
<dbReference type="GO" id="GO:0045332">
    <property type="term" value="P:phospholipid translocation"/>
    <property type="evidence" value="ECO:0007669"/>
    <property type="project" value="TreeGrafter"/>
</dbReference>
<keyword evidence="5 8" id="KW-1133">Transmembrane helix</keyword>
<feature type="transmembrane region" description="Helical" evidence="8">
    <location>
        <begin position="1106"/>
        <end position="1126"/>
    </location>
</feature>
<dbReference type="Gene3D" id="3.40.1110.10">
    <property type="entry name" value="Calcium-transporting ATPase, cytoplasmic domain N"/>
    <property type="match status" value="1"/>
</dbReference>
<evidence type="ECO:0000313" key="11">
    <source>
        <dbReference type="EMBL" id="KAF4705334.1"/>
    </source>
</evidence>
<dbReference type="GO" id="GO:0005524">
    <property type="term" value="F:ATP binding"/>
    <property type="evidence" value="ECO:0007669"/>
    <property type="project" value="InterPro"/>
</dbReference>
<dbReference type="Gene3D" id="2.70.150.10">
    <property type="entry name" value="Calcium-transporting ATPase, cytoplasmic transduction domain A"/>
    <property type="match status" value="1"/>
</dbReference>
<comment type="caution">
    <text evidence="11">The sequence shown here is derived from an EMBL/GenBank/DDBJ whole genome shotgun (WGS) entry which is preliminary data.</text>
</comment>
<feature type="domain" description="P-type ATPase C-terminal" evidence="10">
    <location>
        <begin position="1042"/>
        <end position="1143"/>
    </location>
</feature>
<comment type="subcellular location">
    <subcellularLocation>
        <location evidence="1">Membrane</location>
        <topology evidence="1">Multi-pass membrane protein</topology>
    </subcellularLocation>
</comment>
<sequence>MNDLPGVGASPCEGDDVKSVVVRISEGPTKDTSRYTLLWKILLDNIKAVKNTAMSYVGHTNGKNTVISTVKAVVHHPELGNVKWSNRVRTSKYTILSFIPKNLWYQLHLFANVYFLCAAALQMVPAISDSGGRPLLLIPLLFVITVAAVRDIMEDIKRHNNDNYENKRMVHRLRRPCSDVDHNNTGIIHHRGSSMSIETVHWDELRVGDVVRIGIGEEFPADLVLLACDDPSGMIFVETMNLDGETNLKPKICSSTLQAALQQNTAAASTLEENILTLRAELHYENPNSQLYKFQGQLLYHHAKVDDESRQRSEGGGSSNRLGVVSSSIPLGIDQLLLRGSSLQSCMSGKYAYGVVVYCGMNTRIYRNSAESGTGRNKISKLMQTYNQHVIVLFTLQAMICIIAAFTHGWIYATTTDNSKADDDDTNTTYYWYLYVGPQSVDAGNVLSRGLRVAGSLLLQFTYFVPISLLVTLEIVKYFQGRFVSADVRMQHNGLSAASNSSTLIEELGSVTHVFSDKTGTLTDNLMIFTSAYVMGSGAADSPLLGRYHPTDGIPPNPERHVSGQFDTRVFERVVLEDGEPHDTPLLFLLGLCLCHSVLIKDSIEASDDPLKRLGSEFLYDASSPDELALVAGARHLGFEFTARPTPDTIRINLTTPFARKVIQGRCEREDTSIDVELLEVIEFDNDHAASPEEELESVLDVLSAGGLRTLVYGVRDLTSDMPFVESWRRSYNGARGLVGVAKERALKQCIEEMECDIDIVGCTGIEDKLQDYVPDTIADLHEAGMKVWVLTGDKIETAINIAYSSRLLGSTVLNEVITATTPSSIHKTLDTLSHRIIALSSSTAGRPSAGHQHQHQHGDRSSLATLEWDDLAEVKLAKRGLLSVSSIEMDADPPKASALPLSGHGRGEEAEKEPTTSLTDVGDEQLESEEEGAVIEMNRPTISSPSSWTSVAITISGDSLAVVLKDRPLRKKFFKFTLSHCITVIACRVSPKQKAQIVRWSGSYLPANTMLAIGDGANDVGMIVSADVGVGINGKEGAQAARSADYAIPQFHFLRRLLFLHGRESIRKNSTFIYYTVFKNIAFSLPAFLLGFVSQFSGTSLYDPILKQGYNVIFTLLPILLYGIFDRQLPTNITSSCPYLYLWPGISLKRLCRMECTSRKLIRLKFSPFNLFGNKHLLLWLLAAVWVSICSTAPSMIYLYNTSIDSNGNSSPSLAGVGSLIFLHIIILCNFVVYMLSNIRYWFTHIGIIGGIIAYLLAWIMLTEVSSSSAEGGLTTSCMLFSPSTGAVLLSGLGIAFLPFVLYHQYKPLFSPGNAHLVEERLSLGLPVQLSELYSALDDHEGPRHPKDLESSSTAHLSHNQQHHLASPPLSHPRHVTTIGAGPVPSRVLDGDIGPRRAATLASRGFGFDEVSRIDRIGKYRSVDTISLAGSSPVSRYHQRHTVDWSDGRRDDTSATGQPLQRDRWQTRRSISGCSDGGDSSSS</sequence>
<keyword evidence="2 8" id="KW-0812">Transmembrane</keyword>
<dbReference type="InterPro" id="IPR001757">
    <property type="entry name" value="P_typ_ATPase"/>
</dbReference>